<protein>
    <submittedName>
        <fullName evidence="1">Uncharacterized protein</fullName>
    </submittedName>
</protein>
<evidence type="ECO:0000313" key="1">
    <source>
        <dbReference type="EMBL" id="KKL12150.1"/>
    </source>
</evidence>
<gene>
    <name evidence="1" type="ORF">LCGC14_2538690</name>
</gene>
<accession>A0A0F9ARS4</accession>
<reference evidence="1" key="1">
    <citation type="journal article" date="2015" name="Nature">
        <title>Complex archaea that bridge the gap between prokaryotes and eukaryotes.</title>
        <authorList>
            <person name="Spang A."/>
            <person name="Saw J.H."/>
            <person name="Jorgensen S.L."/>
            <person name="Zaremba-Niedzwiedzka K."/>
            <person name="Martijn J."/>
            <person name="Lind A.E."/>
            <person name="van Eijk R."/>
            <person name="Schleper C."/>
            <person name="Guy L."/>
            <person name="Ettema T.J."/>
        </authorList>
    </citation>
    <scope>NUCLEOTIDE SEQUENCE</scope>
</reference>
<proteinExistence type="predicted"/>
<dbReference type="AlphaFoldDB" id="A0A0F9ARS4"/>
<organism evidence="1">
    <name type="scientific">marine sediment metagenome</name>
    <dbReference type="NCBI Taxonomy" id="412755"/>
    <lineage>
        <taxon>unclassified sequences</taxon>
        <taxon>metagenomes</taxon>
        <taxon>ecological metagenomes</taxon>
    </lineage>
</organism>
<sequence>MTHYIFRNAKDEIHVQNAVRGYLGQHHIHDSKSYFEWVREIPDDQIREMHTPCDCGREHGTYTAWPVKEGDGDE</sequence>
<name>A0A0F9ARS4_9ZZZZ</name>
<comment type="caution">
    <text evidence="1">The sequence shown here is derived from an EMBL/GenBank/DDBJ whole genome shotgun (WGS) entry which is preliminary data.</text>
</comment>
<dbReference type="EMBL" id="LAZR01041374">
    <property type="protein sequence ID" value="KKL12150.1"/>
    <property type="molecule type" value="Genomic_DNA"/>
</dbReference>